<evidence type="ECO:0000313" key="4">
    <source>
        <dbReference type="Proteomes" id="UP000000763"/>
    </source>
</evidence>
<dbReference type="EMBL" id="AP004657">
    <property type="protein sequence ID" value="BAD05386.1"/>
    <property type="molecule type" value="Genomic_DNA"/>
</dbReference>
<evidence type="ECO:0000256" key="1">
    <source>
        <dbReference type="SAM" id="MobiDB-lite"/>
    </source>
</evidence>
<reference evidence="4" key="3">
    <citation type="journal article" date="2005" name="Nature">
        <title>The map-based sequence of the rice genome.</title>
        <authorList>
            <consortium name="International rice genome sequencing project (IRGSP)"/>
            <person name="Matsumoto T."/>
            <person name="Wu J."/>
            <person name="Kanamori H."/>
            <person name="Katayose Y."/>
            <person name="Fujisawa M."/>
            <person name="Namiki N."/>
            <person name="Mizuno H."/>
            <person name="Yamamoto K."/>
            <person name="Antonio B.A."/>
            <person name="Baba T."/>
            <person name="Sakata K."/>
            <person name="Nagamura Y."/>
            <person name="Aoki H."/>
            <person name="Arikawa K."/>
            <person name="Arita K."/>
            <person name="Bito T."/>
            <person name="Chiden Y."/>
            <person name="Fujitsuka N."/>
            <person name="Fukunaka R."/>
            <person name="Hamada M."/>
            <person name="Harada C."/>
            <person name="Hayashi A."/>
            <person name="Hijishita S."/>
            <person name="Honda M."/>
            <person name="Hosokawa S."/>
            <person name="Ichikawa Y."/>
            <person name="Idonuma A."/>
            <person name="Iijima M."/>
            <person name="Ikeda M."/>
            <person name="Ikeno M."/>
            <person name="Ito K."/>
            <person name="Ito S."/>
            <person name="Ito T."/>
            <person name="Ito Y."/>
            <person name="Ito Y."/>
            <person name="Iwabuchi A."/>
            <person name="Kamiya K."/>
            <person name="Karasawa W."/>
            <person name="Kurita K."/>
            <person name="Katagiri S."/>
            <person name="Kikuta A."/>
            <person name="Kobayashi H."/>
            <person name="Kobayashi N."/>
            <person name="Machita K."/>
            <person name="Maehara T."/>
            <person name="Masukawa M."/>
            <person name="Mizubayashi T."/>
            <person name="Mukai Y."/>
            <person name="Nagasaki H."/>
            <person name="Nagata Y."/>
            <person name="Naito S."/>
            <person name="Nakashima M."/>
            <person name="Nakama Y."/>
            <person name="Nakamichi Y."/>
            <person name="Nakamura M."/>
            <person name="Meguro A."/>
            <person name="Negishi M."/>
            <person name="Ohta I."/>
            <person name="Ohta T."/>
            <person name="Okamoto M."/>
            <person name="Ono N."/>
            <person name="Saji S."/>
            <person name="Sakaguchi M."/>
            <person name="Sakai K."/>
            <person name="Shibata M."/>
            <person name="Shimokawa T."/>
            <person name="Song J."/>
            <person name="Takazaki Y."/>
            <person name="Terasawa K."/>
            <person name="Tsugane M."/>
            <person name="Tsuji K."/>
            <person name="Ueda S."/>
            <person name="Waki K."/>
            <person name="Yamagata H."/>
            <person name="Yamamoto M."/>
            <person name="Yamamoto S."/>
            <person name="Yamane H."/>
            <person name="Yoshiki S."/>
            <person name="Yoshihara R."/>
            <person name="Yukawa K."/>
            <person name="Zhong H."/>
            <person name="Yano M."/>
            <person name="Yuan Q."/>
            <person name="Ouyang S."/>
            <person name="Liu J."/>
            <person name="Jones K.M."/>
            <person name="Gansberger K."/>
            <person name="Moffat K."/>
            <person name="Hill J."/>
            <person name="Bera J."/>
            <person name="Fadrosh D."/>
            <person name="Jin S."/>
            <person name="Johri S."/>
            <person name="Kim M."/>
            <person name="Overton L."/>
            <person name="Reardon M."/>
            <person name="Tsitrin T."/>
            <person name="Vuong H."/>
            <person name="Weaver B."/>
            <person name="Ciecko A."/>
            <person name="Tallon L."/>
            <person name="Jackson J."/>
            <person name="Pai G."/>
            <person name="Aken S.V."/>
            <person name="Utterback T."/>
            <person name="Reidmuller S."/>
            <person name="Feldblyum T."/>
            <person name="Hsiao J."/>
            <person name="Zismann V."/>
            <person name="Iobst S."/>
            <person name="de Vazeille A.R."/>
            <person name="Buell C.R."/>
            <person name="Ying K."/>
            <person name="Li Y."/>
            <person name="Lu T."/>
            <person name="Huang Y."/>
            <person name="Zhao Q."/>
            <person name="Feng Q."/>
            <person name="Zhang L."/>
            <person name="Zhu J."/>
            <person name="Weng Q."/>
            <person name="Mu J."/>
            <person name="Lu Y."/>
            <person name="Fan D."/>
            <person name="Liu Y."/>
            <person name="Guan J."/>
            <person name="Zhang Y."/>
            <person name="Yu S."/>
            <person name="Liu X."/>
            <person name="Zhang Y."/>
            <person name="Hong G."/>
            <person name="Han B."/>
            <person name="Choisne N."/>
            <person name="Demange N."/>
            <person name="Orjeda G."/>
            <person name="Samain S."/>
            <person name="Cattolico L."/>
            <person name="Pelletier E."/>
            <person name="Couloux A."/>
            <person name="Segurens B."/>
            <person name="Wincker P."/>
            <person name="D'Hont A."/>
            <person name="Scarpelli C."/>
            <person name="Weissenbach J."/>
            <person name="Salanoubat M."/>
            <person name="Quetier F."/>
            <person name="Yu Y."/>
            <person name="Kim H.R."/>
            <person name="Rambo T."/>
            <person name="Currie J."/>
            <person name="Collura K."/>
            <person name="Luo M."/>
            <person name="Yang T."/>
            <person name="Ammiraju J.S.S."/>
            <person name="Engler F."/>
            <person name="Soderlund C."/>
            <person name="Wing R.A."/>
            <person name="Palmer L.E."/>
            <person name="de la Bastide M."/>
            <person name="Spiegel L."/>
            <person name="Nascimento L."/>
            <person name="Zutavern T."/>
            <person name="O'Shaughnessy A."/>
            <person name="Dike S."/>
            <person name="Dedhia N."/>
            <person name="Preston R."/>
            <person name="Balija V."/>
            <person name="McCombie W.R."/>
            <person name="Chow T."/>
            <person name="Chen H."/>
            <person name="Chung M."/>
            <person name="Chen C."/>
            <person name="Shaw J."/>
            <person name="Wu H."/>
            <person name="Hsiao K."/>
            <person name="Chao Y."/>
            <person name="Chu M."/>
            <person name="Cheng C."/>
            <person name="Hour A."/>
            <person name="Lee P."/>
            <person name="Lin S."/>
            <person name="Lin Y."/>
            <person name="Liou J."/>
            <person name="Liu S."/>
            <person name="Hsing Y."/>
            <person name="Raghuvanshi S."/>
            <person name="Mohanty A."/>
            <person name="Bharti A.K."/>
            <person name="Gaur A."/>
            <person name="Gupta V."/>
            <person name="Kumar D."/>
            <person name="Ravi V."/>
            <person name="Vij S."/>
            <person name="Kapur A."/>
            <person name="Khurana P."/>
            <person name="Khurana P."/>
            <person name="Khurana J.P."/>
            <person name="Tyagi A.K."/>
            <person name="Gaikwad K."/>
            <person name="Singh A."/>
            <person name="Dalal V."/>
            <person name="Srivastava S."/>
            <person name="Dixit A."/>
            <person name="Pal A.K."/>
            <person name="Ghazi I.A."/>
            <person name="Yadav M."/>
            <person name="Pandit A."/>
            <person name="Bhargava A."/>
            <person name="Sureshbabu K."/>
            <person name="Batra K."/>
            <person name="Sharma T.R."/>
            <person name="Mohapatra T."/>
            <person name="Singh N.K."/>
            <person name="Messing J."/>
            <person name="Nelson A.B."/>
            <person name="Fuks G."/>
            <person name="Kavchok S."/>
            <person name="Keizer G."/>
            <person name="Linton E."/>
            <person name="Llaca V."/>
            <person name="Song R."/>
            <person name="Tanyolac B."/>
            <person name="Young S."/>
            <person name="Ho-Il K."/>
            <person name="Hahn J.H."/>
            <person name="Sangsakoo G."/>
            <person name="Vanavichit A."/>
            <person name="de Mattos Luiz.A.T."/>
            <person name="Zimmer P.D."/>
            <person name="Malone G."/>
            <person name="Dellagostin O."/>
            <person name="de Oliveira A.C."/>
            <person name="Bevan M."/>
            <person name="Bancroft I."/>
            <person name="Minx P."/>
            <person name="Cordum H."/>
            <person name="Wilson R."/>
            <person name="Cheng Z."/>
            <person name="Jin W."/>
            <person name="Jiang J."/>
            <person name="Leong S.A."/>
            <person name="Iwama H."/>
            <person name="Gojobori T."/>
            <person name="Itoh T."/>
            <person name="Niimura Y."/>
            <person name="Fujii Y."/>
            <person name="Habara T."/>
            <person name="Sakai H."/>
            <person name="Sato Y."/>
            <person name="Wilson G."/>
            <person name="Kumar K."/>
            <person name="McCouch S."/>
            <person name="Juretic N."/>
            <person name="Hoen D."/>
            <person name="Wright S."/>
            <person name="Bruskiewich R."/>
            <person name="Bureau T."/>
            <person name="Miyao A."/>
            <person name="Hirochika H."/>
            <person name="Nishikawa T."/>
            <person name="Kadowaki K."/>
            <person name="Sugiura M."/>
            <person name="Burr B."/>
            <person name="Sasaki T."/>
        </authorList>
    </citation>
    <scope>NUCLEOTIDE SEQUENCE [LARGE SCALE GENOMIC DNA]</scope>
    <source>
        <strain evidence="4">cv. Nipponbare</strain>
    </source>
</reference>
<gene>
    <name evidence="3" type="ORF">OSJNBa0087F21.3</name>
    <name evidence="2" type="ORF">P0031C02.8</name>
</gene>
<dbReference type="EMBL" id="AP005249">
    <property type="protein sequence ID" value="BAD05561.1"/>
    <property type="molecule type" value="Genomic_DNA"/>
</dbReference>
<reference evidence="2" key="1">
    <citation type="submission" date="2002-01" db="EMBL/GenBank/DDBJ databases">
        <title>Oryza sativa nipponbare(GA3) genomic DNA, chromosome 8, PAC clone:P0031C02.</title>
        <authorList>
            <person name="Sasaki T."/>
            <person name="Matsumoto T."/>
            <person name="Yamamoto K."/>
        </authorList>
    </citation>
    <scope>NUCLEOTIDE SEQUENCE</scope>
</reference>
<evidence type="ECO:0000313" key="3">
    <source>
        <dbReference type="EMBL" id="BAD05561.1"/>
    </source>
</evidence>
<proteinExistence type="predicted"/>
<reference evidence="4" key="4">
    <citation type="journal article" date="2008" name="Nucleic Acids Res.">
        <title>The rice annotation project database (RAP-DB): 2008 update.</title>
        <authorList>
            <consortium name="The rice annotation project (RAP)"/>
        </authorList>
    </citation>
    <scope>GENOME REANNOTATION</scope>
    <source>
        <strain evidence="4">cv. Nipponbare</strain>
    </source>
</reference>
<protein>
    <submittedName>
        <fullName evidence="3">Uncharacterized protein</fullName>
    </submittedName>
</protein>
<reference evidence="3" key="2">
    <citation type="submission" date="2002-05" db="EMBL/GenBank/DDBJ databases">
        <title>Oryza sativa nipponbare(GA3) genomic DNA, chromosome 8, BAC clone:OSJNBa0087F21.</title>
        <authorList>
            <person name="Sasaki T."/>
            <person name="Matsumoto T."/>
            <person name="Katayose Y."/>
        </authorList>
    </citation>
    <scope>NUCLEOTIDE SEQUENCE</scope>
</reference>
<dbReference type="AlphaFoldDB" id="A0A0P0XDC4"/>
<accession>A0A0P0XDC4</accession>
<evidence type="ECO:0000313" key="2">
    <source>
        <dbReference type="EMBL" id="BAD05386.1"/>
    </source>
</evidence>
<feature type="compositionally biased region" description="Basic and acidic residues" evidence="1">
    <location>
        <begin position="87"/>
        <end position="101"/>
    </location>
</feature>
<feature type="region of interest" description="Disordered" evidence="1">
    <location>
        <begin position="57"/>
        <end position="101"/>
    </location>
</feature>
<name>A0A0P0XDC4_ORYSJ</name>
<feature type="compositionally biased region" description="Basic and acidic residues" evidence="1">
    <location>
        <begin position="69"/>
        <end position="78"/>
    </location>
</feature>
<organism evidence="3 4">
    <name type="scientific">Oryza sativa subsp. japonica</name>
    <name type="common">Rice</name>
    <dbReference type="NCBI Taxonomy" id="39947"/>
    <lineage>
        <taxon>Eukaryota</taxon>
        <taxon>Viridiplantae</taxon>
        <taxon>Streptophyta</taxon>
        <taxon>Embryophyta</taxon>
        <taxon>Tracheophyta</taxon>
        <taxon>Spermatophyta</taxon>
        <taxon>Magnoliopsida</taxon>
        <taxon>Liliopsida</taxon>
        <taxon>Poales</taxon>
        <taxon>Poaceae</taxon>
        <taxon>BOP clade</taxon>
        <taxon>Oryzoideae</taxon>
        <taxon>Oryzeae</taxon>
        <taxon>Oryzinae</taxon>
        <taxon>Oryza</taxon>
        <taxon>Oryza sativa</taxon>
    </lineage>
</organism>
<feature type="compositionally biased region" description="Low complexity" evidence="1">
    <location>
        <begin position="7"/>
        <end position="23"/>
    </location>
</feature>
<sequence>MPAAVQSSSRASAPTTAVAPASTFAPTAVAVERSTWWCDVERPGTAAWRRWRSSGLGCHHRRPYATNRKSGDESIDGRGRRRGTLLHQDRDKEHRSPRTSG</sequence>
<dbReference type="Proteomes" id="UP000000763">
    <property type="component" value="Chromosome 8"/>
</dbReference>
<feature type="region of interest" description="Disordered" evidence="1">
    <location>
        <begin position="1"/>
        <end position="23"/>
    </location>
</feature>